<protein>
    <submittedName>
        <fullName evidence="5">DNA primase</fullName>
        <ecNumber evidence="5">2.7.7.-</ecNumber>
    </submittedName>
</protein>
<sequence length="210" mass="22812">MSNEEDKTGWLDFKAIKAAANVGAVVRGLKLQEVVKDKGGEWIGFCPFHPGKGKADSFHISEGKKGYHCFCCKRKGSIIDFVKDYAPLLGGETIDLREAASRVESWTQRELAMAEKDGRGERERQELGEMDAAAIAEKAGAAAVLNVPNAGDLALLVDFAEACRLVTFGRARVTDFVAVRVDVLTALVSRLSPRMQAEAIDAKRKEDGKA</sequence>
<keyword evidence="1" id="KW-0479">Metal-binding</keyword>
<accession>A0A2S5CG64</accession>
<dbReference type="Gene3D" id="3.90.580.10">
    <property type="entry name" value="Zinc finger, CHC2-type domain"/>
    <property type="match status" value="1"/>
</dbReference>
<keyword evidence="2" id="KW-0863">Zinc-finger</keyword>
<keyword evidence="5" id="KW-0548">Nucleotidyltransferase</keyword>
<keyword evidence="5" id="KW-0808">Transferase</keyword>
<dbReference type="InterPro" id="IPR036977">
    <property type="entry name" value="DNA_primase_Znf_CHC2"/>
</dbReference>
<dbReference type="InterPro" id="IPR002694">
    <property type="entry name" value="Znf_CHC2"/>
</dbReference>
<dbReference type="RefSeq" id="WP_170065225.1">
    <property type="nucleotide sequence ID" value="NZ_PGFZ01000023.1"/>
</dbReference>
<dbReference type="EC" id="2.7.7.-" evidence="5"/>
<dbReference type="InterPro" id="IPR050219">
    <property type="entry name" value="DnaG_primase"/>
</dbReference>
<dbReference type="EMBL" id="PGFZ01000023">
    <property type="protein sequence ID" value="POZ49801.1"/>
    <property type="molecule type" value="Genomic_DNA"/>
</dbReference>
<keyword evidence="3" id="KW-0862">Zinc</keyword>
<dbReference type="SMART" id="SM00400">
    <property type="entry name" value="ZnF_CHCC"/>
    <property type="match status" value="1"/>
</dbReference>
<proteinExistence type="predicted"/>
<evidence type="ECO:0000256" key="2">
    <source>
        <dbReference type="ARBA" id="ARBA00022771"/>
    </source>
</evidence>
<evidence type="ECO:0000313" key="6">
    <source>
        <dbReference type="Proteomes" id="UP000237423"/>
    </source>
</evidence>
<dbReference type="GO" id="GO:0008270">
    <property type="term" value="F:zinc ion binding"/>
    <property type="evidence" value="ECO:0007669"/>
    <property type="project" value="UniProtKB-KW"/>
</dbReference>
<dbReference type="PANTHER" id="PTHR30313:SF2">
    <property type="entry name" value="DNA PRIMASE"/>
    <property type="match status" value="1"/>
</dbReference>
<gene>
    <name evidence="5" type="primary">dnaG</name>
    <name evidence="5" type="ORF">AADEFJLK_04416</name>
</gene>
<feature type="domain" description="Zinc finger CHC2-type" evidence="4">
    <location>
        <begin position="42"/>
        <end position="104"/>
    </location>
</feature>
<dbReference type="PANTHER" id="PTHR30313">
    <property type="entry name" value="DNA PRIMASE"/>
    <property type="match status" value="1"/>
</dbReference>
<dbReference type="GO" id="GO:0003899">
    <property type="term" value="F:DNA-directed RNA polymerase activity"/>
    <property type="evidence" value="ECO:0007669"/>
    <property type="project" value="InterPro"/>
</dbReference>
<dbReference type="GO" id="GO:0006269">
    <property type="term" value="P:DNA replication, synthesis of primer"/>
    <property type="evidence" value="ECO:0007669"/>
    <property type="project" value="TreeGrafter"/>
</dbReference>
<evidence type="ECO:0000259" key="4">
    <source>
        <dbReference type="SMART" id="SM00400"/>
    </source>
</evidence>
<dbReference type="SUPFAM" id="SSF57783">
    <property type="entry name" value="Zinc beta-ribbon"/>
    <property type="match status" value="1"/>
</dbReference>
<dbReference type="Pfam" id="PF01807">
    <property type="entry name" value="Zn_ribbon_DnaG"/>
    <property type="match status" value="1"/>
</dbReference>
<dbReference type="Proteomes" id="UP000237423">
    <property type="component" value="Unassembled WGS sequence"/>
</dbReference>
<name>A0A2S5CG64_9GAMM</name>
<evidence type="ECO:0000256" key="1">
    <source>
        <dbReference type="ARBA" id="ARBA00022723"/>
    </source>
</evidence>
<reference evidence="5 6" key="1">
    <citation type="submission" date="2017-11" db="EMBL/GenBank/DDBJ databases">
        <title>Draft Genome Sequence of Methylobacter psychrotolerans Sph1T, an Obligate Methanotroph from Low-Temperature Environments.</title>
        <authorList>
            <person name="Oshkin I.Y."/>
            <person name="Miroshnikov K."/>
            <person name="Belova S.E."/>
            <person name="Korzhenkov A."/>
            <person name="Toshchakov S.V."/>
            <person name="Dedysh S.N."/>
        </authorList>
    </citation>
    <scope>NUCLEOTIDE SEQUENCE [LARGE SCALE GENOMIC DNA]</scope>
    <source>
        <strain evidence="5 6">Sph1</strain>
    </source>
</reference>
<dbReference type="GO" id="GO:0003677">
    <property type="term" value="F:DNA binding"/>
    <property type="evidence" value="ECO:0007669"/>
    <property type="project" value="InterPro"/>
</dbReference>
<dbReference type="GO" id="GO:0005737">
    <property type="term" value="C:cytoplasm"/>
    <property type="evidence" value="ECO:0007669"/>
    <property type="project" value="TreeGrafter"/>
</dbReference>
<evidence type="ECO:0000256" key="3">
    <source>
        <dbReference type="ARBA" id="ARBA00022833"/>
    </source>
</evidence>
<evidence type="ECO:0000313" key="5">
    <source>
        <dbReference type="EMBL" id="POZ49801.1"/>
    </source>
</evidence>
<organism evidence="5 6">
    <name type="scientific">Methylovulum psychrotolerans</name>
    <dbReference type="NCBI Taxonomy" id="1704499"/>
    <lineage>
        <taxon>Bacteria</taxon>
        <taxon>Pseudomonadati</taxon>
        <taxon>Pseudomonadota</taxon>
        <taxon>Gammaproteobacteria</taxon>
        <taxon>Methylococcales</taxon>
        <taxon>Methylococcaceae</taxon>
        <taxon>Methylovulum</taxon>
    </lineage>
</organism>
<dbReference type="AlphaFoldDB" id="A0A2S5CG64"/>
<comment type="caution">
    <text evidence="5">The sequence shown here is derived from an EMBL/GenBank/DDBJ whole genome shotgun (WGS) entry which is preliminary data.</text>
</comment>